<organism evidence="1 2">
    <name type="scientific">Oceanobacillus neutriphilus</name>
    <dbReference type="NCBI Taxonomy" id="531815"/>
    <lineage>
        <taxon>Bacteria</taxon>
        <taxon>Bacillati</taxon>
        <taxon>Bacillota</taxon>
        <taxon>Bacilli</taxon>
        <taxon>Bacillales</taxon>
        <taxon>Bacillaceae</taxon>
        <taxon>Oceanobacillus</taxon>
    </lineage>
</organism>
<proteinExistence type="predicted"/>
<evidence type="ECO:0000313" key="1">
    <source>
        <dbReference type="EMBL" id="GGP07877.1"/>
    </source>
</evidence>
<reference evidence="2" key="1">
    <citation type="journal article" date="2019" name="Int. J. Syst. Evol. Microbiol.">
        <title>The Global Catalogue of Microorganisms (GCM) 10K type strain sequencing project: providing services to taxonomists for standard genome sequencing and annotation.</title>
        <authorList>
            <consortium name="The Broad Institute Genomics Platform"/>
            <consortium name="The Broad Institute Genome Sequencing Center for Infectious Disease"/>
            <person name="Wu L."/>
            <person name="Ma J."/>
        </authorList>
    </citation>
    <scope>NUCLEOTIDE SEQUENCE [LARGE SCALE GENOMIC DNA]</scope>
    <source>
        <strain evidence="2">CGMCC 1.7693</strain>
    </source>
</reference>
<evidence type="ECO:0000313" key="2">
    <source>
        <dbReference type="Proteomes" id="UP000641206"/>
    </source>
</evidence>
<comment type="caution">
    <text evidence="1">The sequence shown here is derived from an EMBL/GenBank/DDBJ whole genome shotgun (WGS) entry which is preliminary data.</text>
</comment>
<dbReference type="EMBL" id="BMLW01000001">
    <property type="protein sequence ID" value="GGP07877.1"/>
    <property type="molecule type" value="Genomic_DNA"/>
</dbReference>
<protein>
    <submittedName>
        <fullName evidence="1">Uncharacterized protein</fullName>
    </submittedName>
</protein>
<accession>A0ABQ2NNL9</accession>
<dbReference type="Proteomes" id="UP000641206">
    <property type="component" value="Unassembled WGS sequence"/>
</dbReference>
<gene>
    <name evidence="1" type="ORF">GCM10011346_05880</name>
</gene>
<name>A0ABQ2NNL9_9BACI</name>
<sequence length="80" mass="9371">MRINVLINKPERFVTSYDMSKRYNLFRVSRLFLHLWKFSSSLELLSECERVTAISKSPDGVSYGMLTADRIFGYKKKSIT</sequence>
<keyword evidence="2" id="KW-1185">Reference proteome</keyword>